<evidence type="ECO:0000313" key="1">
    <source>
        <dbReference type="EMBL" id="RFB91101.1"/>
    </source>
</evidence>
<sequence length="330" mass="36580">MFLLSGEQENLAEWSCTPKTPSYYYRIEASRGHFLGPQNKRKYYVFKVTLALSIGVFALAGQARADYRDGTIDVNVDQGTVTAVQPDIALRGATVLDFQMGASYQEVMATLKGNADYKTYDVREGKGNYTDKLRHKDKDYTIHFSQFSSYIAADKRDSTSKDSIEFYFSSNATGNRLLAVYRKLEYLGNNGFPIADAQREFTNRYGRPQVSKDSDGDASWYFNPSGQLLAQPENCSGIDTNHGASIVTQSDLAWNGQAVRKYVLGGCAGFIRVSTPSSNMDAKTSQWLELTAADLSLWRSDRIALSKAAEPFLEEDAAAKAAVTPVKPKF</sequence>
<reference evidence="1 2" key="1">
    <citation type="submission" date="2017-03" db="EMBL/GenBank/DDBJ databases">
        <title>Genome analysis of Rhizobial strains effectives or ineffectives for nitrogen fixation isolated from bean seeds.</title>
        <authorList>
            <person name="Peralta H."/>
            <person name="Aguilar-Vera A."/>
            <person name="Mora Y."/>
            <person name="Vargas-Lagunas C."/>
            <person name="Girard L."/>
            <person name="Mora J."/>
        </authorList>
    </citation>
    <scope>NUCLEOTIDE SEQUENCE [LARGE SCALE GENOMIC DNA]</scope>
    <source>
        <strain evidence="1 2">CCGM5</strain>
    </source>
</reference>
<proteinExistence type="predicted"/>
<gene>
    <name evidence="1" type="ORF">B5K10_17450</name>
</gene>
<dbReference type="Proteomes" id="UP000256748">
    <property type="component" value="Unassembled WGS sequence"/>
</dbReference>
<evidence type="ECO:0000313" key="2">
    <source>
        <dbReference type="Proteomes" id="UP000256748"/>
    </source>
</evidence>
<dbReference type="RefSeq" id="WP_116274219.1">
    <property type="nucleotide sequence ID" value="NZ_KZ859569.1"/>
</dbReference>
<comment type="caution">
    <text evidence="1">The sequence shown here is derived from an EMBL/GenBank/DDBJ whole genome shotgun (WGS) entry which is preliminary data.</text>
</comment>
<organism evidence="1 2">
    <name type="scientific">Rhizobium leguminosarum bv. trifolii</name>
    <dbReference type="NCBI Taxonomy" id="386"/>
    <lineage>
        <taxon>Bacteria</taxon>
        <taxon>Pseudomonadati</taxon>
        <taxon>Pseudomonadota</taxon>
        <taxon>Alphaproteobacteria</taxon>
        <taxon>Hyphomicrobiales</taxon>
        <taxon>Rhizobiaceae</taxon>
        <taxon>Rhizobium/Agrobacterium group</taxon>
        <taxon>Rhizobium</taxon>
    </lineage>
</organism>
<name>A0A3E1BFD3_RHILT</name>
<protein>
    <submittedName>
        <fullName evidence="1">Uncharacterized protein</fullName>
    </submittedName>
</protein>
<accession>A0A3E1BFD3</accession>
<dbReference type="AlphaFoldDB" id="A0A3E1BFD3"/>
<dbReference type="EMBL" id="NAOO01000019">
    <property type="protein sequence ID" value="RFB91101.1"/>
    <property type="molecule type" value="Genomic_DNA"/>
</dbReference>